<evidence type="ECO:0000256" key="2">
    <source>
        <dbReference type="ARBA" id="ARBA00006622"/>
    </source>
</evidence>
<evidence type="ECO:0000256" key="3">
    <source>
        <dbReference type="ARBA" id="ARBA00013133"/>
    </source>
</evidence>
<comment type="similarity">
    <text evidence="2">Belongs to the cysteine dioxygenase family.</text>
</comment>
<dbReference type="InterPro" id="IPR012864">
    <property type="entry name" value="PCO/ADO"/>
</dbReference>
<comment type="catalytic activity">
    <reaction evidence="7">
        <text>L-cysteine + O2 = 3-sulfino-L-alanine + H(+)</text>
        <dbReference type="Rhea" id="RHEA:20441"/>
        <dbReference type="ChEBI" id="CHEBI:15378"/>
        <dbReference type="ChEBI" id="CHEBI:15379"/>
        <dbReference type="ChEBI" id="CHEBI:35235"/>
        <dbReference type="ChEBI" id="CHEBI:61085"/>
        <dbReference type="EC" id="1.13.11.20"/>
    </reaction>
    <physiologicalReaction direction="left-to-right" evidence="7">
        <dbReference type="Rhea" id="RHEA:20442"/>
    </physiologicalReaction>
</comment>
<accession>A0ABQ8HTM0</accession>
<dbReference type="PANTHER" id="PTHR22966:SF52">
    <property type="entry name" value="CYSTEINE DIOXYGENASE"/>
    <property type="match status" value="1"/>
</dbReference>
<comment type="caution">
    <text evidence="8">The sequence shown here is derived from an EMBL/GenBank/DDBJ whole genome shotgun (WGS) entry which is preliminary data.</text>
</comment>
<organism evidence="8 9">
    <name type="scientific">Xanthoceras sorbifolium</name>
    <dbReference type="NCBI Taxonomy" id="99658"/>
    <lineage>
        <taxon>Eukaryota</taxon>
        <taxon>Viridiplantae</taxon>
        <taxon>Streptophyta</taxon>
        <taxon>Embryophyta</taxon>
        <taxon>Tracheophyta</taxon>
        <taxon>Spermatophyta</taxon>
        <taxon>Magnoliopsida</taxon>
        <taxon>eudicotyledons</taxon>
        <taxon>Gunneridae</taxon>
        <taxon>Pentapetalae</taxon>
        <taxon>rosids</taxon>
        <taxon>malvids</taxon>
        <taxon>Sapindales</taxon>
        <taxon>Sapindaceae</taxon>
        <taxon>Xanthoceroideae</taxon>
        <taxon>Xanthoceras</taxon>
    </lineage>
</organism>
<evidence type="ECO:0000313" key="8">
    <source>
        <dbReference type="EMBL" id="KAH7567725.1"/>
    </source>
</evidence>
<dbReference type="EMBL" id="JAFEMO010000007">
    <property type="protein sequence ID" value="KAH7567725.1"/>
    <property type="molecule type" value="Genomic_DNA"/>
</dbReference>
<dbReference type="SUPFAM" id="SSF51182">
    <property type="entry name" value="RmlC-like cupins"/>
    <property type="match status" value="1"/>
</dbReference>
<keyword evidence="9" id="KW-1185">Reference proteome</keyword>
<proteinExistence type="inferred from homology"/>
<keyword evidence="4" id="KW-0479">Metal-binding</keyword>
<keyword evidence="5" id="KW-0560">Oxidoreductase</keyword>
<dbReference type="InterPro" id="IPR011051">
    <property type="entry name" value="RmlC_Cupin_sf"/>
</dbReference>
<protein>
    <recommendedName>
        <fullName evidence="3">cysteine dioxygenase</fullName>
        <ecNumber evidence="3">1.13.11.20</ecNumber>
    </recommendedName>
</protein>
<comment type="cofactor">
    <cofactor evidence="1">
        <name>Fe(2+)</name>
        <dbReference type="ChEBI" id="CHEBI:29033"/>
    </cofactor>
</comment>
<evidence type="ECO:0000256" key="4">
    <source>
        <dbReference type="ARBA" id="ARBA00022723"/>
    </source>
</evidence>
<evidence type="ECO:0000256" key="5">
    <source>
        <dbReference type="ARBA" id="ARBA00023002"/>
    </source>
</evidence>
<keyword evidence="6" id="KW-0408">Iron</keyword>
<evidence type="ECO:0000256" key="7">
    <source>
        <dbReference type="ARBA" id="ARBA00024284"/>
    </source>
</evidence>
<name>A0ABQ8HTM0_9ROSI</name>
<dbReference type="Proteomes" id="UP000827721">
    <property type="component" value="Unassembled WGS sequence"/>
</dbReference>
<dbReference type="PANTHER" id="PTHR22966">
    <property type="entry name" value="2-AMINOETHANETHIOL DIOXYGENASE"/>
    <property type="match status" value="1"/>
</dbReference>
<dbReference type="Pfam" id="PF07847">
    <property type="entry name" value="PCO_ADO"/>
    <property type="match status" value="1"/>
</dbReference>
<sequence>MTVLIKLLYGSFYVKAYDWLKVVKSSTGTISGVAYKVINGILNAPRETSILFPRSGGNSHRFSALTPCAILDMLSPPYSQDLGRPSTCQISPFPLFLGIVGRYNSNIKNDEGIPIKLNFRGSPNHVSDDDGVGATIRDEDVLEFRPDIGLFDMGVIAA</sequence>
<dbReference type="EC" id="1.13.11.20" evidence="3"/>
<evidence type="ECO:0000256" key="6">
    <source>
        <dbReference type="ARBA" id="ARBA00023004"/>
    </source>
</evidence>
<reference evidence="8 9" key="1">
    <citation type="submission" date="2021-02" db="EMBL/GenBank/DDBJ databases">
        <title>Plant Genome Project.</title>
        <authorList>
            <person name="Zhang R.-G."/>
        </authorList>
    </citation>
    <scope>NUCLEOTIDE SEQUENCE [LARGE SCALE GENOMIC DNA]</scope>
    <source>
        <tissue evidence="8">Leaves</tissue>
    </source>
</reference>
<evidence type="ECO:0000313" key="9">
    <source>
        <dbReference type="Proteomes" id="UP000827721"/>
    </source>
</evidence>
<gene>
    <name evidence="8" type="ORF">JRO89_XS07G0132300</name>
</gene>
<evidence type="ECO:0000256" key="1">
    <source>
        <dbReference type="ARBA" id="ARBA00001954"/>
    </source>
</evidence>